<protein>
    <recommendedName>
        <fullName evidence="3">Lipoprotein</fullName>
    </recommendedName>
</protein>
<proteinExistence type="predicted"/>
<organism evidence="1 2">
    <name type="scientific">Bdellovibrio bacteriovorus</name>
    <dbReference type="NCBI Taxonomy" id="959"/>
    <lineage>
        <taxon>Bacteria</taxon>
        <taxon>Pseudomonadati</taxon>
        <taxon>Bdellovibrionota</taxon>
        <taxon>Bdellovibrionia</taxon>
        <taxon>Bdellovibrionales</taxon>
        <taxon>Pseudobdellovibrionaceae</taxon>
        <taxon>Bdellovibrio</taxon>
    </lineage>
</organism>
<dbReference type="AlphaFoldDB" id="A0A1Z3NAK5"/>
<reference evidence="1 2" key="1">
    <citation type="submission" date="2017-04" db="EMBL/GenBank/DDBJ databases">
        <title>Whole genome sequence of Bdellovibrio bacteriovorus strain SSB218315.</title>
        <authorList>
            <person name="Oyedara O."/>
            <person name="Rodriguez-Perez M.A."/>
        </authorList>
    </citation>
    <scope>NUCLEOTIDE SEQUENCE [LARGE SCALE GENOMIC DNA]</scope>
    <source>
        <strain evidence="1 2">SSB218315</strain>
    </source>
</reference>
<accession>A0A1Z3NAK5</accession>
<dbReference type="EMBL" id="CP020946">
    <property type="protein sequence ID" value="ASD64500.1"/>
    <property type="molecule type" value="Genomic_DNA"/>
</dbReference>
<dbReference type="OrthoDB" id="5294328at2"/>
<name>A0A1Z3NAK5_BDEBC</name>
<gene>
    <name evidence="1" type="ORF">B9G79_13430</name>
</gene>
<sequence length="156" mass="17545">MKNSIRLATCLFFVLLSSCTTQEGTIKKLALELGEKKFQEQLKIEADDSIKQSEWLNKSYQEFMLKKSEVEVVEVKFLTETKATAVVVVNTYPPSLRMTLARIAGGMDPGRSRSFNFAEAVNGIGKQIGKTPETLEHPLIMYKFNKTSAGTWVVEF</sequence>
<dbReference type="PROSITE" id="PS51257">
    <property type="entry name" value="PROKAR_LIPOPROTEIN"/>
    <property type="match status" value="1"/>
</dbReference>
<dbReference type="RefSeq" id="WP_088565967.1">
    <property type="nucleotide sequence ID" value="NZ_CP020946.1"/>
</dbReference>
<evidence type="ECO:0000313" key="1">
    <source>
        <dbReference type="EMBL" id="ASD64500.1"/>
    </source>
</evidence>
<evidence type="ECO:0008006" key="3">
    <source>
        <dbReference type="Google" id="ProtNLM"/>
    </source>
</evidence>
<evidence type="ECO:0000313" key="2">
    <source>
        <dbReference type="Proteomes" id="UP000197003"/>
    </source>
</evidence>
<dbReference type="Proteomes" id="UP000197003">
    <property type="component" value="Chromosome"/>
</dbReference>